<dbReference type="PANTHER" id="PTHR45033">
    <property type="match status" value="1"/>
</dbReference>
<dbReference type="Gene3D" id="3.40.50.720">
    <property type="entry name" value="NAD(P)-binding Rossmann-like Domain"/>
    <property type="match status" value="2"/>
</dbReference>
<dbReference type="GeneID" id="4317803"/>
<organism evidence="3 4">
    <name type="scientific">Aspergillus terreus (strain NIH 2624 / FGSC A1156)</name>
    <dbReference type="NCBI Taxonomy" id="341663"/>
    <lineage>
        <taxon>Eukaryota</taxon>
        <taxon>Fungi</taxon>
        <taxon>Dikarya</taxon>
        <taxon>Ascomycota</taxon>
        <taxon>Pezizomycotina</taxon>
        <taxon>Eurotiomycetes</taxon>
        <taxon>Eurotiomycetidae</taxon>
        <taxon>Eurotiales</taxon>
        <taxon>Aspergillaceae</taxon>
        <taxon>Aspergillus</taxon>
        <taxon>Aspergillus subgen. Circumdati</taxon>
    </lineage>
</organism>
<evidence type="ECO:0000313" key="4">
    <source>
        <dbReference type="Proteomes" id="UP000007963"/>
    </source>
</evidence>
<dbReference type="InterPro" id="IPR013154">
    <property type="entry name" value="ADH-like_N"/>
</dbReference>
<dbReference type="GO" id="GO:0016491">
    <property type="term" value="F:oxidoreductase activity"/>
    <property type="evidence" value="ECO:0007669"/>
    <property type="project" value="InterPro"/>
</dbReference>
<dbReference type="STRING" id="341663.Q0CT64"/>
<sequence length="302" mass="32397">MRPPSTTAKSSSHRYRTRPHHNTLFSPPQGKLGLDIKDKLVPGSDGAGVVEAVGSNVRQFQSGDRVCTHMTRDMPDDAPATFADIQAGLGQKLDGTLRPYGVFHDTSLVKMPPTLTFAEAATLTCSGLTAWNALFGLPVQFAIASGAMVIATTSSDQKTAKLKALGAQHVVNYKTTPKWGEIVKSLTPDGHGVHIVVDVGGLSTLRQSLESVRPEGMIALTGLLGDAGADVPTILDGLTYLCITRGLLLGSRAQFDAMNRFIEEKGIKPVLDERMFTLAEAKEALEYVTQQRHFSKVAIDIS</sequence>
<dbReference type="HOGENOM" id="CLU_026673_3_4_1"/>
<dbReference type="InterPro" id="IPR013149">
    <property type="entry name" value="ADH-like_C"/>
</dbReference>
<dbReference type="Gene3D" id="3.90.180.10">
    <property type="entry name" value="Medium-chain alcohol dehydrogenases, catalytic domain"/>
    <property type="match status" value="2"/>
</dbReference>
<dbReference type="InterPro" id="IPR036291">
    <property type="entry name" value="NAD(P)-bd_dom_sf"/>
</dbReference>
<dbReference type="InterPro" id="IPR011032">
    <property type="entry name" value="GroES-like_sf"/>
</dbReference>
<dbReference type="SUPFAM" id="SSF51735">
    <property type="entry name" value="NAD(P)-binding Rossmann-fold domains"/>
    <property type="match status" value="1"/>
</dbReference>
<feature type="compositionally biased region" description="Polar residues" evidence="1">
    <location>
        <begin position="1"/>
        <end position="10"/>
    </location>
</feature>
<dbReference type="Proteomes" id="UP000007963">
    <property type="component" value="Unassembled WGS sequence"/>
</dbReference>
<dbReference type="eggNOG" id="KOG1198">
    <property type="taxonomic scope" value="Eukaryota"/>
</dbReference>
<dbReference type="OMA" id="FFRFCTT"/>
<dbReference type="Pfam" id="PF00107">
    <property type="entry name" value="ADH_zinc_N"/>
    <property type="match status" value="1"/>
</dbReference>
<dbReference type="InterPro" id="IPR020843">
    <property type="entry name" value="ER"/>
</dbReference>
<evidence type="ECO:0000313" key="3">
    <source>
        <dbReference type="EMBL" id="EAU36394.1"/>
    </source>
</evidence>
<protein>
    <recommendedName>
        <fullName evidence="2">Enoyl reductase (ER) domain-containing protein</fullName>
    </recommendedName>
</protein>
<feature type="compositionally biased region" description="Basic residues" evidence="1">
    <location>
        <begin position="11"/>
        <end position="21"/>
    </location>
</feature>
<dbReference type="InterPro" id="IPR052711">
    <property type="entry name" value="Zinc_ADH-like"/>
</dbReference>
<dbReference type="AlphaFoldDB" id="Q0CT64"/>
<dbReference type="VEuPathDB" id="FungiDB:ATEG_03120"/>
<dbReference type="Pfam" id="PF08240">
    <property type="entry name" value="ADH_N"/>
    <property type="match status" value="1"/>
</dbReference>
<dbReference type="EMBL" id="CH476597">
    <property type="protein sequence ID" value="EAU36394.1"/>
    <property type="molecule type" value="Genomic_DNA"/>
</dbReference>
<evidence type="ECO:0000256" key="1">
    <source>
        <dbReference type="SAM" id="MobiDB-lite"/>
    </source>
</evidence>
<proteinExistence type="predicted"/>
<reference evidence="4" key="1">
    <citation type="submission" date="2005-09" db="EMBL/GenBank/DDBJ databases">
        <title>Annotation of the Aspergillus terreus NIH2624 genome.</title>
        <authorList>
            <person name="Birren B.W."/>
            <person name="Lander E.S."/>
            <person name="Galagan J.E."/>
            <person name="Nusbaum C."/>
            <person name="Devon K."/>
            <person name="Henn M."/>
            <person name="Ma L.-J."/>
            <person name="Jaffe D.B."/>
            <person name="Butler J."/>
            <person name="Alvarez P."/>
            <person name="Gnerre S."/>
            <person name="Grabherr M."/>
            <person name="Kleber M."/>
            <person name="Mauceli E.W."/>
            <person name="Brockman W."/>
            <person name="Rounsley S."/>
            <person name="Young S.K."/>
            <person name="LaButti K."/>
            <person name="Pushparaj V."/>
            <person name="DeCaprio D."/>
            <person name="Crawford M."/>
            <person name="Koehrsen M."/>
            <person name="Engels R."/>
            <person name="Montgomery P."/>
            <person name="Pearson M."/>
            <person name="Howarth C."/>
            <person name="Larson L."/>
            <person name="Luoma S."/>
            <person name="White J."/>
            <person name="Alvarado L."/>
            <person name="Kodira C.D."/>
            <person name="Zeng Q."/>
            <person name="Oleary S."/>
            <person name="Yandava C."/>
            <person name="Denning D.W."/>
            <person name="Nierman W.C."/>
            <person name="Milne T."/>
            <person name="Madden K."/>
        </authorList>
    </citation>
    <scope>NUCLEOTIDE SEQUENCE [LARGE SCALE GENOMIC DNA]</scope>
    <source>
        <strain evidence="4">NIH 2624 / FGSC A1156</strain>
    </source>
</reference>
<dbReference type="CDD" id="cd08276">
    <property type="entry name" value="MDR7"/>
    <property type="match status" value="1"/>
</dbReference>
<gene>
    <name evidence="3" type="ORF">ATEG_03120</name>
</gene>
<dbReference type="RefSeq" id="XP_001212298.1">
    <property type="nucleotide sequence ID" value="XM_001212298.1"/>
</dbReference>
<feature type="domain" description="Enoyl reductase (ER)" evidence="2">
    <location>
        <begin position="10"/>
        <end position="299"/>
    </location>
</feature>
<dbReference type="SMART" id="SM00829">
    <property type="entry name" value="PKS_ER"/>
    <property type="match status" value="1"/>
</dbReference>
<dbReference type="PANTHER" id="PTHR45033:SF2">
    <property type="entry name" value="ZINC-TYPE ALCOHOL DEHYDROGENASE-LIKE PROTEIN C1773.06C"/>
    <property type="match status" value="1"/>
</dbReference>
<evidence type="ECO:0000259" key="2">
    <source>
        <dbReference type="SMART" id="SM00829"/>
    </source>
</evidence>
<name>Q0CT64_ASPTN</name>
<dbReference type="OrthoDB" id="9930022at2759"/>
<dbReference type="SUPFAM" id="SSF50129">
    <property type="entry name" value="GroES-like"/>
    <property type="match status" value="1"/>
</dbReference>
<feature type="region of interest" description="Disordered" evidence="1">
    <location>
        <begin position="1"/>
        <end position="29"/>
    </location>
</feature>
<accession>Q0CT64</accession>